<evidence type="ECO:0000256" key="5">
    <source>
        <dbReference type="SAM" id="Coils"/>
    </source>
</evidence>
<dbReference type="OrthoDB" id="9800374at2"/>
<keyword evidence="8" id="KW-1185">Reference proteome</keyword>
<dbReference type="RefSeq" id="WP_089754130.1">
    <property type="nucleotide sequence ID" value="NZ_FOOG01000047.1"/>
</dbReference>
<dbReference type="InterPro" id="IPR036390">
    <property type="entry name" value="WH_DNA-bd_sf"/>
</dbReference>
<evidence type="ECO:0000256" key="4">
    <source>
        <dbReference type="PIRNR" id="PIRNR006707"/>
    </source>
</evidence>
<dbReference type="Gene3D" id="1.10.10.10">
    <property type="entry name" value="Winged helix-like DNA-binding domain superfamily/Winged helix DNA-binding domain"/>
    <property type="match status" value="1"/>
</dbReference>
<dbReference type="PIRSF" id="PIRSF006707">
    <property type="entry name" value="MJ1563"/>
    <property type="match status" value="1"/>
</dbReference>
<reference evidence="8" key="1">
    <citation type="submission" date="2016-10" db="EMBL/GenBank/DDBJ databases">
        <authorList>
            <person name="Varghese N."/>
            <person name="Submissions S."/>
        </authorList>
    </citation>
    <scope>NUCLEOTIDE SEQUENCE [LARGE SCALE GENOMIC DNA]</scope>
    <source>
        <strain evidence="8">FP5</strain>
    </source>
</reference>
<dbReference type="PANTHER" id="PTHR38465:SF1">
    <property type="entry name" value="HTH-TYPE TRANSCRIPTIONAL REGULATOR MJ1563-RELATED"/>
    <property type="match status" value="1"/>
</dbReference>
<keyword evidence="5" id="KW-0175">Coiled coil</keyword>
<gene>
    <name evidence="7" type="ORF">SAMN05216353_14718</name>
</gene>
<evidence type="ECO:0000259" key="6">
    <source>
        <dbReference type="Pfam" id="PF12802"/>
    </source>
</evidence>
<keyword evidence="3 4" id="KW-0804">Transcription</keyword>
<dbReference type="EMBL" id="FOOG01000047">
    <property type="protein sequence ID" value="SFG47987.1"/>
    <property type="molecule type" value="Genomic_DNA"/>
</dbReference>
<evidence type="ECO:0000256" key="2">
    <source>
        <dbReference type="ARBA" id="ARBA00023125"/>
    </source>
</evidence>
<dbReference type="InterPro" id="IPR000835">
    <property type="entry name" value="HTH_MarR-typ"/>
</dbReference>
<keyword evidence="1 4" id="KW-0805">Transcription regulation</keyword>
<dbReference type="InterPro" id="IPR052362">
    <property type="entry name" value="HTH-GbsR_regulator"/>
</dbReference>
<dbReference type="SUPFAM" id="SSF46785">
    <property type="entry name" value="Winged helix' DNA-binding domain"/>
    <property type="match status" value="1"/>
</dbReference>
<dbReference type="AlphaFoldDB" id="A0A1I2SAR4"/>
<accession>A0A1I2SAR4</accession>
<protein>
    <recommendedName>
        <fullName evidence="4">HTH-type transcriptional regulator</fullName>
    </recommendedName>
</protein>
<evidence type="ECO:0000256" key="1">
    <source>
        <dbReference type="ARBA" id="ARBA00023015"/>
    </source>
</evidence>
<organism evidence="7 8">
    <name type="scientific">Halobacillus alkaliphilus</name>
    <dbReference type="NCBI Taxonomy" id="396056"/>
    <lineage>
        <taxon>Bacteria</taxon>
        <taxon>Bacillati</taxon>
        <taxon>Bacillota</taxon>
        <taxon>Bacilli</taxon>
        <taxon>Bacillales</taxon>
        <taxon>Bacillaceae</taxon>
        <taxon>Halobacillus</taxon>
    </lineage>
</organism>
<evidence type="ECO:0000256" key="3">
    <source>
        <dbReference type="ARBA" id="ARBA00023163"/>
    </source>
</evidence>
<proteinExistence type="inferred from homology"/>
<sequence>MVLKDHQSLEDIHTKVITEFSKTLEMFGLTPAEARLFVTIYIHPQPMTLDEMSQALGKSKTSMSTGVRSLIDQGLVDRVWKKGVRKDLFQANKSIYKNFMSSYINKWQTAANEQETNLKKVENQLKNRYREFSSEKQMEEADLLYQRLEQMIGFHENILKTFHKLDLE</sequence>
<name>A0A1I2SAR4_9BACI</name>
<dbReference type="Pfam" id="PF12802">
    <property type="entry name" value="MarR_2"/>
    <property type="match status" value="1"/>
</dbReference>
<evidence type="ECO:0000313" key="8">
    <source>
        <dbReference type="Proteomes" id="UP000198897"/>
    </source>
</evidence>
<dbReference type="InterPro" id="IPR026282">
    <property type="entry name" value="MJ1563"/>
</dbReference>
<dbReference type="GO" id="GO:0003700">
    <property type="term" value="F:DNA-binding transcription factor activity"/>
    <property type="evidence" value="ECO:0007669"/>
    <property type="project" value="InterPro"/>
</dbReference>
<feature type="domain" description="HTH marR-type" evidence="6">
    <location>
        <begin position="27"/>
        <end position="78"/>
    </location>
</feature>
<comment type="similarity">
    <text evidence="4">Belongs to the GbsR family.</text>
</comment>
<evidence type="ECO:0000313" key="7">
    <source>
        <dbReference type="EMBL" id="SFG47987.1"/>
    </source>
</evidence>
<dbReference type="PANTHER" id="PTHR38465">
    <property type="entry name" value="HTH-TYPE TRANSCRIPTIONAL REGULATOR MJ1563-RELATED"/>
    <property type="match status" value="1"/>
</dbReference>
<keyword evidence="2 4" id="KW-0238">DNA-binding</keyword>
<feature type="coiled-coil region" evidence="5">
    <location>
        <begin position="104"/>
        <end position="142"/>
    </location>
</feature>
<dbReference type="GO" id="GO:0003677">
    <property type="term" value="F:DNA binding"/>
    <property type="evidence" value="ECO:0007669"/>
    <property type="project" value="UniProtKB-UniRule"/>
</dbReference>
<dbReference type="Proteomes" id="UP000198897">
    <property type="component" value="Unassembled WGS sequence"/>
</dbReference>
<dbReference type="InterPro" id="IPR036388">
    <property type="entry name" value="WH-like_DNA-bd_sf"/>
</dbReference>